<evidence type="ECO:0000256" key="1">
    <source>
        <dbReference type="SAM" id="MobiDB-lite"/>
    </source>
</evidence>
<dbReference type="EMBL" id="BTRK01000006">
    <property type="protein sequence ID" value="GMR60339.1"/>
    <property type="molecule type" value="Genomic_DNA"/>
</dbReference>
<evidence type="ECO:0000256" key="2">
    <source>
        <dbReference type="SAM" id="SignalP"/>
    </source>
</evidence>
<keyword evidence="4" id="KW-1185">Reference proteome</keyword>
<keyword evidence="2" id="KW-0732">Signal</keyword>
<feature type="region of interest" description="Disordered" evidence="1">
    <location>
        <begin position="73"/>
        <end position="100"/>
    </location>
</feature>
<sequence length="100" mass="11303">MMSFSLVLSFLFLLLAAAVSAADYDSSPSRLSLGAYWPSQSESLRWIDDDDVIEEDKRAPMRMGKRAAFRMGKRAPMRMGKRAPMRMGKRGPLRLGDDME</sequence>
<name>A0AAN5DED2_9BILA</name>
<feature type="chain" id="PRO_5042938716" evidence="2">
    <location>
        <begin position="22"/>
        <end position="100"/>
    </location>
</feature>
<evidence type="ECO:0000313" key="4">
    <source>
        <dbReference type="Proteomes" id="UP001328107"/>
    </source>
</evidence>
<comment type="caution">
    <text evidence="3">The sequence shown here is derived from an EMBL/GenBank/DDBJ whole genome shotgun (WGS) entry which is preliminary data.</text>
</comment>
<dbReference type="Proteomes" id="UP001328107">
    <property type="component" value="Unassembled WGS sequence"/>
</dbReference>
<reference evidence="4" key="1">
    <citation type="submission" date="2022-10" db="EMBL/GenBank/DDBJ databases">
        <title>Genome assembly of Pristionchus species.</title>
        <authorList>
            <person name="Yoshida K."/>
            <person name="Sommer R.J."/>
        </authorList>
    </citation>
    <scope>NUCLEOTIDE SEQUENCE [LARGE SCALE GENOMIC DNA]</scope>
    <source>
        <strain evidence="4">RS5460</strain>
    </source>
</reference>
<gene>
    <name evidence="3" type="ORF">PMAYCL1PPCAC_30534</name>
</gene>
<protein>
    <submittedName>
        <fullName evidence="3">Uncharacterized protein</fullName>
    </submittedName>
</protein>
<feature type="compositionally biased region" description="Basic residues" evidence="1">
    <location>
        <begin position="73"/>
        <end position="92"/>
    </location>
</feature>
<proteinExistence type="predicted"/>
<feature type="signal peptide" evidence="2">
    <location>
        <begin position="1"/>
        <end position="21"/>
    </location>
</feature>
<organism evidence="3 4">
    <name type="scientific">Pristionchus mayeri</name>
    <dbReference type="NCBI Taxonomy" id="1317129"/>
    <lineage>
        <taxon>Eukaryota</taxon>
        <taxon>Metazoa</taxon>
        <taxon>Ecdysozoa</taxon>
        <taxon>Nematoda</taxon>
        <taxon>Chromadorea</taxon>
        <taxon>Rhabditida</taxon>
        <taxon>Rhabditina</taxon>
        <taxon>Diplogasteromorpha</taxon>
        <taxon>Diplogasteroidea</taxon>
        <taxon>Neodiplogasteridae</taxon>
        <taxon>Pristionchus</taxon>
    </lineage>
</organism>
<accession>A0AAN5DED2</accession>
<dbReference type="AlphaFoldDB" id="A0AAN5DED2"/>
<evidence type="ECO:0000313" key="3">
    <source>
        <dbReference type="EMBL" id="GMR60339.1"/>
    </source>
</evidence>